<name>A0A0F9RSI9_9ZZZZ</name>
<dbReference type="AlphaFoldDB" id="A0A0F9RSI9"/>
<organism evidence="1">
    <name type="scientific">marine sediment metagenome</name>
    <dbReference type="NCBI Taxonomy" id="412755"/>
    <lineage>
        <taxon>unclassified sequences</taxon>
        <taxon>metagenomes</taxon>
        <taxon>ecological metagenomes</taxon>
    </lineage>
</organism>
<dbReference type="EMBL" id="LAZR01000727">
    <property type="protein sequence ID" value="KKN59420.1"/>
    <property type="molecule type" value="Genomic_DNA"/>
</dbReference>
<protein>
    <submittedName>
        <fullName evidence="1">Uncharacterized protein</fullName>
    </submittedName>
</protein>
<accession>A0A0F9RSI9</accession>
<sequence length="77" mass="8412">MSLQEAALPIMGVSEALPLDKENPTNSPHINNVRPFDTLERRVRLGQRPGQDKKYALQLGTGSPVVASIALTYNVPE</sequence>
<comment type="caution">
    <text evidence="1">The sequence shown here is derived from an EMBL/GenBank/DDBJ whole genome shotgun (WGS) entry which is preliminary data.</text>
</comment>
<gene>
    <name evidence="1" type="ORF">LCGC14_0542550</name>
</gene>
<reference evidence="1" key="1">
    <citation type="journal article" date="2015" name="Nature">
        <title>Complex archaea that bridge the gap between prokaryotes and eukaryotes.</title>
        <authorList>
            <person name="Spang A."/>
            <person name="Saw J.H."/>
            <person name="Jorgensen S.L."/>
            <person name="Zaremba-Niedzwiedzka K."/>
            <person name="Martijn J."/>
            <person name="Lind A.E."/>
            <person name="van Eijk R."/>
            <person name="Schleper C."/>
            <person name="Guy L."/>
            <person name="Ettema T.J."/>
        </authorList>
    </citation>
    <scope>NUCLEOTIDE SEQUENCE</scope>
</reference>
<proteinExistence type="predicted"/>
<evidence type="ECO:0000313" key="1">
    <source>
        <dbReference type="EMBL" id="KKN59420.1"/>
    </source>
</evidence>